<evidence type="ECO:0000256" key="4">
    <source>
        <dbReference type="PROSITE-ProRule" id="PRU00209"/>
    </source>
</evidence>
<evidence type="ECO:0000313" key="6">
    <source>
        <dbReference type="EMBL" id="SCV04130.1"/>
    </source>
</evidence>
<keyword evidence="2 4" id="KW-0820">tRNA-binding</keyword>
<keyword evidence="7" id="KW-1185">Reference proteome</keyword>
<feature type="domain" description="TRNA-binding" evidence="5">
    <location>
        <begin position="46"/>
        <end position="153"/>
    </location>
</feature>
<dbReference type="InterPro" id="IPR002547">
    <property type="entry name" value="tRNA-bd_dom"/>
</dbReference>
<sequence length="233" mass="25826">MIKISKGGPFEIVKTAQFASIQLSRLRCHGPDAVSRSQRFMATKTSFKDLDLKIGFTAKVELHGESDKLYVSQIQVSSEDDSVTRQVCSGLRDHLSKQELENKLVVVVDNLKKCKLRGVASEAMVLCADDGQNKVQLCRPLAFDRDLTGSRIVLALNDQNELTKPGKLKRSQWDQIRSGLRVGAGKPLSVDTTIRDVTYRDPETGQESCLGIRKNGNWIPIVVENMAPGTEIK</sequence>
<dbReference type="SUPFAM" id="SSF50249">
    <property type="entry name" value="Nucleic acid-binding proteins"/>
    <property type="match status" value="1"/>
</dbReference>
<name>A0A1G4KHV0_9SACH</name>
<evidence type="ECO:0000256" key="2">
    <source>
        <dbReference type="ARBA" id="ARBA00022555"/>
    </source>
</evidence>
<dbReference type="GO" id="GO:0000049">
    <property type="term" value="F:tRNA binding"/>
    <property type="evidence" value="ECO:0007669"/>
    <property type="project" value="UniProtKB-UniRule"/>
</dbReference>
<dbReference type="OrthoDB" id="19141at2759"/>
<keyword evidence="1" id="KW-0963">Cytoplasm</keyword>
<dbReference type="EMBL" id="LT598468">
    <property type="protein sequence ID" value="SCV04130.1"/>
    <property type="molecule type" value="Genomic_DNA"/>
</dbReference>
<dbReference type="Gene3D" id="2.40.50.140">
    <property type="entry name" value="Nucleic acid-binding proteins"/>
    <property type="match status" value="1"/>
</dbReference>
<dbReference type="STRING" id="1230905.A0A1G4KHV0"/>
<dbReference type="AlphaFoldDB" id="A0A1G4KHV0"/>
<dbReference type="PROSITE" id="PS50886">
    <property type="entry name" value="TRBD"/>
    <property type="match status" value="1"/>
</dbReference>
<organism evidence="6 7">
    <name type="scientific">Lachancea mirantina</name>
    <dbReference type="NCBI Taxonomy" id="1230905"/>
    <lineage>
        <taxon>Eukaryota</taxon>
        <taxon>Fungi</taxon>
        <taxon>Dikarya</taxon>
        <taxon>Ascomycota</taxon>
        <taxon>Saccharomycotina</taxon>
        <taxon>Saccharomycetes</taxon>
        <taxon>Saccharomycetales</taxon>
        <taxon>Saccharomycetaceae</taxon>
        <taxon>Lachancea</taxon>
    </lineage>
</organism>
<dbReference type="PANTHER" id="PTHR11586:SF43">
    <property type="entry name" value="TYROSINE--TRNA LIGASE, CYTOPLASMIC"/>
    <property type="match status" value="1"/>
</dbReference>
<dbReference type="InterPro" id="IPR012340">
    <property type="entry name" value="NA-bd_OB-fold"/>
</dbReference>
<accession>A0A1G4KHV0</accession>
<reference evidence="7" key="1">
    <citation type="submission" date="2016-03" db="EMBL/GenBank/DDBJ databases">
        <authorList>
            <person name="Devillers H."/>
        </authorList>
    </citation>
    <scope>NUCLEOTIDE SEQUENCE [LARGE SCALE GENOMIC DNA]</scope>
</reference>
<dbReference type="InterPro" id="IPR051270">
    <property type="entry name" value="Tyrosine-tRNA_ligase_regulator"/>
</dbReference>
<evidence type="ECO:0000256" key="3">
    <source>
        <dbReference type="ARBA" id="ARBA00022884"/>
    </source>
</evidence>
<dbReference type="GO" id="GO:0004831">
    <property type="term" value="F:tyrosine-tRNA ligase activity"/>
    <property type="evidence" value="ECO:0007669"/>
    <property type="project" value="TreeGrafter"/>
</dbReference>
<dbReference type="Pfam" id="PF01588">
    <property type="entry name" value="tRNA_bind"/>
    <property type="match status" value="1"/>
</dbReference>
<keyword evidence="3 4" id="KW-0694">RNA-binding</keyword>
<protein>
    <submittedName>
        <fullName evidence="6">LAMI_0H13652g1_1</fullName>
    </submittedName>
</protein>
<proteinExistence type="predicted"/>
<evidence type="ECO:0000313" key="7">
    <source>
        <dbReference type="Proteomes" id="UP000191024"/>
    </source>
</evidence>
<gene>
    <name evidence="6" type="ORF">LAMI_0H13652G</name>
</gene>
<dbReference type="Proteomes" id="UP000191024">
    <property type="component" value="Chromosome H"/>
</dbReference>
<evidence type="ECO:0000259" key="5">
    <source>
        <dbReference type="PROSITE" id="PS50886"/>
    </source>
</evidence>
<evidence type="ECO:0000256" key="1">
    <source>
        <dbReference type="ARBA" id="ARBA00022490"/>
    </source>
</evidence>
<dbReference type="PANTHER" id="PTHR11586">
    <property type="entry name" value="TRNA-AMINOACYLATION COFACTOR ARC1 FAMILY MEMBER"/>
    <property type="match status" value="1"/>
</dbReference>